<comment type="similarity">
    <text evidence="1">Belongs to the sigma-54 factor family.</text>
</comment>
<gene>
    <name evidence="11" type="ORF">SAMN06264849_10518</name>
</gene>
<dbReference type="GO" id="GO:0000428">
    <property type="term" value="C:DNA-directed RNA polymerase complex"/>
    <property type="evidence" value="ECO:0007669"/>
    <property type="project" value="UniProtKB-KW"/>
</dbReference>
<dbReference type="InterPro" id="IPR000394">
    <property type="entry name" value="RNA_pol_sigma_54"/>
</dbReference>
<evidence type="ECO:0000259" key="10">
    <source>
        <dbReference type="Pfam" id="PF04963"/>
    </source>
</evidence>
<keyword evidence="4" id="KW-0548">Nucleotidyltransferase</keyword>
<proteinExistence type="inferred from homology"/>
<evidence type="ECO:0000256" key="5">
    <source>
        <dbReference type="ARBA" id="ARBA00023015"/>
    </source>
</evidence>
<dbReference type="PIRSF" id="PIRSF000774">
    <property type="entry name" value="RpoN"/>
    <property type="match status" value="1"/>
</dbReference>
<protein>
    <submittedName>
        <fullName evidence="11">RNA polymerase, sigma 54 subunit, RpoN/SigL</fullName>
    </submittedName>
</protein>
<evidence type="ECO:0000256" key="4">
    <source>
        <dbReference type="ARBA" id="ARBA00022695"/>
    </source>
</evidence>
<dbReference type="PANTHER" id="PTHR32248">
    <property type="entry name" value="RNA POLYMERASE SIGMA-54 FACTOR"/>
    <property type="match status" value="1"/>
</dbReference>
<dbReference type="GO" id="GO:0003677">
    <property type="term" value="F:DNA binding"/>
    <property type="evidence" value="ECO:0007669"/>
    <property type="project" value="UniProtKB-KW"/>
</dbReference>
<evidence type="ECO:0000256" key="1">
    <source>
        <dbReference type="ARBA" id="ARBA00008798"/>
    </source>
</evidence>
<dbReference type="InterPro" id="IPR038709">
    <property type="entry name" value="RpoN_core-bd_sf"/>
</dbReference>
<evidence type="ECO:0000313" key="11">
    <source>
        <dbReference type="EMBL" id="SMO65210.1"/>
    </source>
</evidence>
<evidence type="ECO:0000256" key="7">
    <source>
        <dbReference type="ARBA" id="ARBA00023125"/>
    </source>
</evidence>
<feature type="domain" description="RNA polymerase sigma factor 54 DNA-binding" evidence="9">
    <location>
        <begin position="303"/>
        <end position="461"/>
    </location>
</feature>
<keyword evidence="2" id="KW-0240">DNA-directed RNA polymerase</keyword>
<dbReference type="InterPro" id="IPR007046">
    <property type="entry name" value="RNA_pol_sigma_54_core-bd"/>
</dbReference>
<dbReference type="AlphaFoldDB" id="A0A521D2S3"/>
<dbReference type="PRINTS" id="PR00045">
    <property type="entry name" value="SIGMA54FCT"/>
</dbReference>
<keyword evidence="6" id="KW-0731">Sigma factor</keyword>
<evidence type="ECO:0000256" key="6">
    <source>
        <dbReference type="ARBA" id="ARBA00023082"/>
    </source>
</evidence>
<dbReference type="GO" id="GO:0016987">
    <property type="term" value="F:sigma factor activity"/>
    <property type="evidence" value="ECO:0007669"/>
    <property type="project" value="UniProtKB-KW"/>
</dbReference>
<evidence type="ECO:0000256" key="3">
    <source>
        <dbReference type="ARBA" id="ARBA00022679"/>
    </source>
</evidence>
<dbReference type="PROSITE" id="PS50044">
    <property type="entry name" value="SIGMA54_3"/>
    <property type="match status" value="1"/>
</dbReference>
<keyword evidence="12" id="KW-1185">Reference proteome</keyword>
<dbReference type="PANTHER" id="PTHR32248:SF4">
    <property type="entry name" value="RNA POLYMERASE SIGMA-54 FACTOR"/>
    <property type="match status" value="1"/>
</dbReference>
<dbReference type="Proteomes" id="UP000315636">
    <property type="component" value="Unassembled WGS sequence"/>
</dbReference>
<dbReference type="Gene3D" id="1.10.10.1330">
    <property type="entry name" value="RNA polymerase sigma-54 factor, core-binding domain"/>
    <property type="match status" value="1"/>
</dbReference>
<keyword evidence="5" id="KW-0805">Transcription regulation</keyword>
<sequence>MALSMGYGLVQEQRMKLVMTPELRQAIQILQFSTMDLIQYIQEQTMENPVLEMDDNTPESMVNGLESTSPEKLADWNAYVKKNSGYPFSEKWDEENGHPVDRVSDSGESLIEVLEEQIRYLTLDVSTKKVCQFIIGNLDEDGYLRVDDANLCKRFNLSRDHFEEALQVVQSLDPAGVGARDLSECLLIQLQRKGDSDPLTLQIVQSHLSDLAEGKYKKVAKSLECTVLHVQKAVDRIRNLNPRPGLLCQGSRPHYIFPDVTIKKTDGRYEVLVNESYLPRLGISSHYEQILRNKDDKAQQAVSYVKDRIQSAVWLMKSIEQRKNTLYRVTEAIVEAQRDFLEYGASQLKPLTLKEIADPLDLHESTVSRATKNKYIQTPRGLYPFRFFFSTGISNQKGGNMSVRIVKDKMVQIIESEEKTKPLSDQKIADRLKQDGIRVSRRTVAKYREEMGIAASKVRQRFDE</sequence>
<dbReference type="Pfam" id="PF04963">
    <property type="entry name" value="Sigma54_CBD"/>
    <property type="match status" value="1"/>
</dbReference>
<dbReference type="NCBIfam" id="TIGR02395">
    <property type="entry name" value="rpoN_sigma"/>
    <property type="match status" value="1"/>
</dbReference>
<dbReference type="Pfam" id="PF04552">
    <property type="entry name" value="Sigma54_DBD"/>
    <property type="match status" value="1"/>
</dbReference>
<reference evidence="11 12" key="1">
    <citation type="submission" date="2017-05" db="EMBL/GenBank/DDBJ databases">
        <authorList>
            <person name="Varghese N."/>
            <person name="Submissions S."/>
        </authorList>
    </citation>
    <scope>NUCLEOTIDE SEQUENCE [LARGE SCALE GENOMIC DNA]</scope>
    <source>
        <strain evidence="11 12">DSM 45474</strain>
    </source>
</reference>
<keyword evidence="8" id="KW-0804">Transcription</keyword>
<dbReference type="OrthoDB" id="9814402at2"/>
<organism evidence="11 12">
    <name type="scientific">Melghirimyces algeriensis</name>
    <dbReference type="NCBI Taxonomy" id="910412"/>
    <lineage>
        <taxon>Bacteria</taxon>
        <taxon>Bacillati</taxon>
        <taxon>Bacillota</taxon>
        <taxon>Bacilli</taxon>
        <taxon>Bacillales</taxon>
        <taxon>Thermoactinomycetaceae</taxon>
        <taxon>Melghirimyces</taxon>
    </lineage>
</organism>
<evidence type="ECO:0000256" key="2">
    <source>
        <dbReference type="ARBA" id="ARBA00022478"/>
    </source>
</evidence>
<dbReference type="GO" id="GO:0006352">
    <property type="term" value="P:DNA-templated transcription initiation"/>
    <property type="evidence" value="ECO:0007669"/>
    <property type="project" value="InterPro"/>
</dbReference>
<keyword evidence="7" id="KW-0238">DNA-binding</keyword>
<dbReference type="Pfam" id="PF00309">
    <property type="entry name" value="Sigma54_AID"/>
    <property type="match status" value="1"/>
</dbReference>
<name>A0A521D2S3_9BACL</name>
<evidence type="ECO:0000259" key="9">
    <source>
        <dbReference type="Pfam" id="PF04552"/>
    </source>
</evidence>
<dbReference type="InterPro" id="IPR007634">
    <property type="entry name" value="RNA_pol_sigma_54_DNA-bd"/>
</dbReference>
<dbReference type="PROSITE" id="PS00718">
    <property type="entry name" value="SIGMA54_2"/>
    <property type="match status" value="1"/>
</dbReference>
<dbReference type="PROSITE" id="PS00717">
    <property type="entry name" value="SIGMA54_1"/>
    <property type="match status" value="1"/>
</dbReference>
<feature type="domain" description="RNA polymerase sigma factor 54 core-binding" evidence="10">
    <location>
        <begin position="103"/>
        <end position="287"/>
    </location>
</feature>
<keyword evidence="3" id="KW-0808">Transferase</keyword>
<dbReference type="GO" id="GO:0016779">
    <property type="term" value="F:nucleotidyltransferase activity"/>
    <property type="evidence" value="ECO:0007669"/>
    <property type="project" value="UniProtKB-KW"/>
</dbReference>
<evidence type="ECO:0000313" key="12">
    <source>
        <dbReference type="Proteomes" id="UP000315636"/>
    </source>
</evidence>
<dbReference type="Gene3D" id="1.10.10.60">
    <property type="entry name" value="Homeodomain-like"/>
    <property type="match status" value="1"/>
</dbReference>
<dbReference type="GO" id="GO:0001216">
    <property type="term" value="F:DNA-binding transcription activator activity"/>
    <property type="evidence" value="ECO:0007669"/>
    <property type="project" value="InterPro"/>
</dbReference>
<dbReference type="EMBL" id="FXTI01000005">
    <property type="protein sequence ID" value="SMO65210.1"/>
    <property type="molecule type" value="Genomic_DNA"/>
</dbReference>
<dbReference type="RefSeq" id="WP_142505360.1">
    <property type="nucleotide sequence ID" value="NZ_FXTI01000005.1"/>
</dbReference>
<evidence type="ECO:0000256" key="8">
    <source>
        <dbReference type="ARBA" id="ARBA00023163"/>
    </source>
</evidence>
<accession>A0A521D2S3</accession>